<feature type="region of interest" description="Disordered" evidence="1">
    <location>
        <begin position="158"/>
        <end position="185"/>
    </location>
</feature>
<feature type="domain" description="Zinc-ribbon" evidence="3">
    <location>
        <begin position="3"/>
        <end position="23"/>
    </location>
</feature>
<organism evidence="4 5">
    <name type="scientific">Bifidobacterium callitrichidarum</name>
    <dbReference type="NCBI Taxonomy" id="2052941"/>
    <lineage>
        <taxon>Bacteria</taxon>
        <taxon>Bacillati</taxon>
        <taxon>Actinomycetota</taxon>
        <taxon>Actinomycetes</taxon>
        <taxon>Bifidobacteriales</taxon>
        <taxon>Bifidobacteriaceae</taxon>
        <taxon>Bifidobacterium</taxon>
    </lineage>
</organism>
<feature type="compositionally biased region" description="Low complexity" evidence="1">
    <location>
        <begin position="163"/>
        <end position="172"/>
    </location>
</feature>
<dbReference type="EMBL" id="QFFM01000023">
    <property type="protein sequence ID" value="PWG63812.1"/>
    <property type="molecule type" value="Genomic_DNA"/>
</dbReference>
<evidence type="ECO:0000256" key="2">
    <source>
        <dbReference type="SAM" id="Phobius"/>
    </source>
</evidence>
<evidence type="ECO:0000256" key="1">
    <source>
        <dbReference type="SAM" id="MobiDB-lite"/>
    </source>
</evidence>
<dbReference type="OrthoDB" id="4803588at2"/>
<comment type="caution">
    <text evidence="4">The sequence shown here is derived from an EMBL/GenBank/DDBJ whole genome shotgun (WGS) entry which is preliminary data.</text>
</comment>
<dbReference type="RefSeq" id="WP_109057729.1">
    <property type="nucleotide sequence ID" value="NZ_QFFM01000023.1"/>
</dbReference>
<feature type="compositionally biased region" description="Low complexity" evidence="1">
    <location>
        <begin position="66"/>
        <end position="86"/>
    </location>
</feature>
<protein>
    <recommendedName>
        <fullName evidence="3">Zinc-ribbon domain-containing protein</fullName>
    </recommendedName>
</protein>
<evidence type="ECO:0000259" key="3">
    <source>
        <dbReference type="Pfam" id="PF13240"/>
    </source>
</evidence>
<keyword evidence="2" id="KW-0472">Membrane</keyword>
<keyword evidence="2" id="KW-1133">Transmembrane helix</keyword>
<dbReference type="Proteomes" id="UP000245876">
    <property type="component" value="Unassembled WGS sequence"/>
</dbReference>
<accession>A0A2U2N3Z6</accession>
<gene>
    <name evidence="4" type="ORF">DF196_10235</name>
</gene>
<evidence type="ECO:0000313" key="4">
    <source>
        <dbReference type="EMBL" id="PWG63812.1"/>
    </source>
</evidence>
<proteinExistence type="predicted"/>
<feature type="region of interest" description="Disordered" evidence="1">
    <location>
        <begin position="27"/>
        <end position="122"/>
    </location>
</feature>
<feature type="compositionally biased region" description="Polar residues" evidence="1">
    <location>
        <begin position="32"/>
        <end position="62"/>
    </location>
</feature>
<keyword evidence="5" id="KW-1185">Reference proteome</keyword>
<sequence length="434" mass="45985">MRFCTNCGAKLGENDRFCVQCGQERDDWPVQGTAQPDTTPSDSVQSAPAQSGPSADLASQPTMIDPSMQQPASMQAPQPVQSAVPAPSVPLPYATQPATGAATVPVPGTPAESRPQSQPKPKQNKGLIAAIIVAAVVAVALVGALLWVLVIHPRVSGTSQNRAASSQSAGTSGKSGSGKSGDTKAKACTDAPDFNIDSHDMHGKDLVVRLKVTASCGSGSTLNLDDSAVRITLKDGSDTLADAVYDFSDDPLTAKAGEDAETSVAFAQSQYWFVPGEADWDNLEVTGELGADAQGDKAKLDNSKDFAGADALDKDGREKVAKAAIDRQISHDKSAVSGLTGDYTTQLSSKQLNMQADGKTWTYQDIWQQYVDLKNDWPNTVLLWSGDWPKYQRSGTTEYYVMLSGETFGSIDAGWDWCSSNGFGQNDCMPISFE</sequence>
<dbReference type="AlphaFoldDB" id="A0A2U2N3Z6"/>
<name>A0A2U2N3Z6_9BIFI</name>
<dbReference type="Pfam" id="PF13240">
    <property type="entry name" value="Zn_Ribbon_1"/>
    <property type="match status" value="1"/>
</dbReference>
<evidence type="ECO:0000313" key="5">
    <source>
        <dbReference type="Proteomes" id="UP000245876"/>
    </source>
</evidence>
<keyword evidence="2" id="KW-0812">Transmembrane</keyword>
<reference evidence="4 5" key="1">
    <citation type="journal article" date="2018" name="Int. J. Syst. Evol. Microbiol.">
        <title>Bifidobacterium callitrichidarum sp. nov. from the faeces of the emperor tamarin (Saguinus imperator).</title>
        <authorList>
            <person name="Modesto M."/>
            <person name="Michelini S."/>
            <person name="Sansosti M.C."/>
            <person name="De Filippo C."/>
            <person name="Cavalieri D."/>
            <person name="Qvirist L."/>
            <person name="Andlid T."/>
            <person name="Spiezio C."/>
            <person name="Sandri C."/>
            <person name="Pascarelli S."/>
            <person name="Sgorbati B."/>
            <person name="Mattarelli P."/>
        </authorList>
    </citation>
    <scope>NUCLEOTIDE SEQUENCE [LARGE SCALE GENOMIC DNA]</scope>
    <source>
        <strain evidence="4 5">TRI 5</strain>
    </source>
</reference>
<dbReference type="InterPro" id="IPR026870">
    <property type="entry name" value="Zinc_ribbon_dom"/>
</dbReference>
<feature type="transmembrane region" description="Helical" evidence="2">
    <location>
        <begin position="127"/>
        <end position="150"/>
    </location>
</feature>